<feature type="region of interest" description="Disordered" evidence="2">
    <location>
        <begin position="1"/>
        <end position="169"/>
    </location>
</feature>
<keyword evidence="1" id="KW-0802">TPR repeat</keyword>
<evidence type="ECO:0000313" key="4">
    <source>
        <dbReference type="Proteomes" id="UP000613768"/>
    </source>
</evidence>
<evidence type="ECO:0000256" key="2">
    <source>
        <dbReference type="SAM" id="MobiDB-lite"/>
    </source>
</evidence>
<organism evidence="3 4">
    <name type="scientific">Pseudomarimonas arenosa</name>
    <dbReference type="NCBI Taxonomy" id="2774145"/>
    <lineage>
        <taxon>Bacteria</taxon>
        <taxon>Pseudomonadati</taxon>
        <taxon>Pseudomonadota</taxon>
        <taxon>Gammaproteobacteria</taxon>
        <taxon>Lysobacterales</taxon>
        <taxon>Lysobacteraceae</taxon>
        <taxon>Pseudomarimonas</taxon>
    </lineage>
</organism>
<dbReference type="InterPro" id="IPR019734">
    <property type="entry name" value="TPR_rpt"/>
</dbReference>
<dbReference type="PANTHER" id="PTHR44366:SF1">
    <property type="entry name" value="UDP-N-ACETYLGLUCOSAMINE--PEPTIDE N-ACETYLGLUCOSAMINYLTRANSFERASE 110 KDA SUBUNIT"/>
    <property type="match status" value="1"/>
</dbReference>
<dbReference type="Gene3D" id="1.25.40.10">
    <property type="entry name" value="Tetratricopeptide repeat domain"/>
    <property type="match status" value="2"/>
</dbReference>
<dbReference type="Pfam" id="PF13432">
    <property type="entry name" value="TPR_16"/>
    <property type="match status" value="2"/>
</dbReference>
<keyword evidence="4" id="KW-1185">Reference proteome</keyword>
<evidence type="ECO:0000313" key="3">
    <source>
        <dbReference type="EMBL" id="MBD8525998.1"/>
    </source>
</evidence>
<dbReference type="SMART" id="SM00028">
    <property type="entry name" value="TPR"/>
    <property type="match status" value="4"/>
</dbReference>
<protein>
    <submittedName>
        <fullName evidence="3">Tetratricopeptide repeat protein</fullName>
    </submittedName>
</protein>
<dbReference type="PANTHER" id="PTHR44366">
    <property type="entry name" value="UDP-N-ACETYLGLUCOSAMINE--PEPTIDE N-ACETYLGLUCOSAMINYLTRANSFERASE 110 KDA SUBUNIT"/>
    <property type="match status" value="1"/>
</dbReference>
<gene>
    <name evidence="3" type="ORF">IFO71_09595</name>
</gene>
<feature type="region of interest" description="Disordered" evidence="2">
    <location>
        <begin position="230"/>
        <end position="254"/>
    </location>
</feature>
<dbReference type="AlphaFoldDB" id="A0AAW3ZJQ5"/>
<dbReference type="Proteomes" id="UP000613768">
    <property type="component" value="Unassembled WGS sequence"/>
</dbReference>
<dbReference type="InterPro" id="IPR037919">
    <property type="entry name" value="OGT"/>
</dbReference>
<comment type="caution">
    <text evidence="3">The sequence shown here is derived from an EMBL/GenBank/DDBJ whole genome shotgun (WGS) entry which is preliminary data.</text>
</comment>
<dbReference type="RefSeq" id="WP_192029417.1">
    <property type="nucleotide sequence ID" value="NZ_JACYTR010000015.1"/>
</dbReference>
<dbReference type="SUPFAM" id="SSF48452">
    <property type="entry name" value="TPR-like"/>
    <property type="match status" value="1"/>
</dbReference>
<proteinExistence type="predicted"/>
<evidence type="ECO:0000256" key="1">
    <source>
        <dbReference type="PROSITE-ProRule" id="PRU00339"/>
    </source>
</evidence>
<feature type="compositionally biased region" description="Basic and acidic residues" evidence="2">
    <location>
        <begin position="18"/>
        <end position="30"/>
    </location>
</feature>
<name>A0AAW3ZJQ5_9GAMM</name>
<feature type="compositionally biased region" description="Low complexity" evidence="2">
    <location>
        <begin position="124"/>
        <end position="152"/>
    </location>
</feature>
<feature type="repeat" description="TPR" evidence="1">
    <location>
        <begin position="437"/>
        <end position="470"/>
    </location>
</feature>
<dbReference type="GO" id="GO:0006493">
    <property type="term" value="P:protein O-linked glycosylation"/>
    <property type="evidence" value="ECO:0007669"/>
    <property type="project" value="InterPro"/>
</dbReference>
<dbReference type="EMBL" id="JACYTR010000015">
    <property type="protein sequence ID" value="MBD8525998.1"/>
    <property type="molecule type" value="Genomic_DNA"/>
</dbReference>
<dbReference type="PROSITE" id="PS50005">
    <property type="entry name" value="TPR"/>
    <property type="match status" value="1"/>
</dbReference>
<dbReference type="InterPro" id="IPR011990">
    <property type="entry name" value="TPR-like_helical_dom_sf"/>
</dbReference>
<sequence length="529" mass="55460">MSLLIEALKQAQARKKPKQDSADAAARQEGDALAPEHSVSPEPEQNKDTTKPTISAPRPNTPAIPTSSELSLEPAPPAEPNTSGDTLSLEPSPLPDGEPPATTHADPPSAVTDDSDDDVPKPAPTAAAIGSPSSAAESSAAPAESAAVPASAKGGLRTGMEGTASPQQTAKALLDAARSERLVRQRAAQSPAGKILLWTGLLAIPLVLAGAYWYFSQSSSSINLASTPAASDLAEPAPPTEEALNEGSESAPVAPLSNEASALDVFNQELVVPTEQAVQAGVNEAAETIAELIGEPAKPAEPELPPAPTPAAFTQPTISIEKRDLAQPILHKVEHPGAPLQEAYAALNRGDLERAERLYRQALARAPRHPDALLGLASIAERRGLTEVAQRRYREVLHSDPGNPIALSAVLAGLQADQLPGAESELRIAISRHPDHAALYFALGNLMTQRQRWSEAQQAYFEAATRAPSNPDYAFNLAVTLDRLAKPDLAARFYRQALQLAESGPAAFAPETAQRRLAALEAHAAGAQR</sequence>
<accession>A0AAW3ZJQ5</accession>
<dbReference type="GO" id="GO:0097363">
    <property type="term" value="F:protein O-acetylglucosaminyltransferase activity"/>
    <property type="evidence" value="ECO:0007669"/>
    <property type="project" value="TreeGrafter"/>
</dbReference>
<reference evidence="3 4" key="1">
    <citation type="submission" date="2020-09" db="EMBL/GenBank/DDBJ databases">
        <title>Pseudoxanthomonas sp. CAU 1598 isolated from sand of Yaerae Beach.</title>
        <authorList>
            <person name="Kim W."/>
        </authorList>
    </citation>
    <scope>NUCLEOTIDE SEQUENCE [LARGE SCALE GENOMIC DNA]</scope>
    <source>
        <strain evidence="3 4">CAU 1598</strain>
    </source>
</reference>